<gene>
    <name evidence="3" type="ORF">G3446_24640</name>
</gene>
<proteinExistence type="predicted"/>
<comment type="caution">
    <text evidence="3">The sequence shown here is derived from an EMBL/GenBank/DDBJ whole genome shotgun (WGS) entry which is preliminary data.</text>
</comment>
<name>A0A6M0K6D4_9GAMM</name>
<evidence type="ECO:0000259" key="2">
    <source>
        <dbReference type="Pfam" id="PF14341"/>
    </source>
</evidence>
<evidence type="ECO:0000313" key="3">
    <source>
        <dbReference type="EMBL" id="NEV65009.1"/>
    </source>
</evidence>
<feature type="transmembrane region" description="Helical" evidence="1">
    <location>
        <begin position="12"/>
        <end position="33"/>
    </location>
</feature>
<dbReference type="InterPro" id="IPR025746">
    <property type="entry name" value="PilX_N_dom"/>
</dbReference>
<keyword evidence="1" id="KW-0472">Membrane</keyword>
<keyword evidence="4" id="KW-1185">Reference proteome</keyword>
<sequence>MSPSHRSEKSKGIALITGLVLLVILTLVALSTMRSTTLEYRMSGNTAFLAQARQVSESGRLAVSTVLHDHVFERSWSGVQLPPGLTILDKDSSGSADALIANESGEAFDQSDPVGSLTQDATFTDPISGHTTKVAVYHMTTKLSPGSGSAMSAGYMGLGKGAAGGGSRMFFDVLADGAGDANSRFVTSADVRVPVGY</sequence>
<dbReference type="Proteomes" id="UP000483379">
    <property type="component" value="Unassembled WGS sequence"/>
</dbReference>
<dbReference type="RefSeq" id="WP_164456318.1">
    <property type="nucleotide sequence ID" value="NZ_JAAIJQ010000135.1"/>
</dbReference>
<keyword evidence="1" id="KW-0812">Transmembrane</keyword>
<organism evidence="3 4">
    <name type="scientific">Thiorhodococcus minor</name>
    <dbReference type="NCBI Taxonomy" id="57489"/>
    <lineage>
        <taxon>Bacteria</taxon>
        <taxon>Pseudomonadati</taxon>
        <taxon>Pseudomonadota</taxon>
        <taxon>Gammaproteobacteria</taxon>
        <taxon>Chromatiales</taxon>
        <taxon>Chromatiaceae</taxon>
        <taxon>Thiorhodococcus</taxon>
    </lineage>
</organism>
<feature type="domain" description="Type 4 fimbrial biogenesis protein PilX N-terminal" evidence="2">
    <location>
        <begin position="11"/>
        <end position="59"/>
    </location>
</feature>
<protein>
    <recommendedName>
        <fullName evidence="2">Type 4 fimbrial biogenesis protein PilX N-terminal domain-containing protein</fullName>
    </recommendedName>
</protein>
<dbReference type="Pfam" id="PF14341">
    <property type="entry name" value="PilX_N"/>
    <property type="match status" value="1"/>
</dbReference>
<accession>A0A6M0K6D4</accession>
<keyword evidence="1" id="KW-1133">Transmembrane helix</keyword>
<dbReference type="EMBL" id="JAAIJQ010000135">
    <property type="protein sequence ID" value="NEV65009.1"/>
    <property type="molecule type" value="Genomic_DNA"/>
</dbReference>
<evidence type="ECO:0000256" key="1">
    <source>
        <dbReference type="SAM" id="Phobius"/>
    </source>
</evidence>
<evidence type="ECO:0000313" key="4">
    <source>
        <dbReference type="Proteomes" id="UP000483379"/>
    </source>
</evidence>
<dbReference type="AlphaFoldDB" id="A0A6M0K6D4"/>
<reference evidence="3 4" key="1">
    <citation type="submission" date="2020-02" db="EMBL/GenBank/DDBJ databases">
        <title>Genome sequences of Thiorhodococcus mannitoliphagus and Thiorhodococcus minor, purple sulfur photosynthetic bacteria in the gammaproteobacterial family, Chromatiaceae.</title>
        <authorList>
            <person name="Aviles F.A."/>
            <person name="Meyer T.E."/>
            <person name="Kyndt J.A."/>
        </authorList>
    </citation>
    <scope>NUCLEOTIDE SEQUENCE [LARGE SCALE GENOMIC DNA]</scope>
    <source>
        <strain evidence="3 4">DSM 11518</strain>
    </source>
</reference>